<feature type="region of interest" description="Disordered" evidence="1">
    <location>
        <begin position="288"/>
        <end position="352"/>
    </location>
</feature>
<accession>A0A451ARD2</accession>
<protein>
    <submittedName>
        <fullName evidence="3">Uncharacterized protein</fullName>
    </submittedName>
</protein>
<name>A0A451ARD2_9GAMM</name>
<evidence type="ECO:0000313" key="3">
    <source>
        <dbReference type="EMBL" id="VFK68606.1"/>
    </source>
</evidence>
<dbReference type="EMBL" id="CAADFZ010000005">
    <property type="protein sequence ID" value="VFK58867.1"/>
    <property type="molecule type" value="Genomic_DNA"/>
</dbReference>
<dbReference type="EMBL" id="CAADGD010000004">
    <property type="protein sequence ID" value="VFK68606.1"/>
    <property type="molecule type" value="Genomic_DNA"/>
</dbReference>
<proteinExistence type="predicted"/>
<organism evidence="3">
    <name type="scientific">Candidatus Kentrum sp. UNK</name>
    <dbReference type="NCBI Taxonomy" id="2126344"/>
    <lineage>
        <taxon>Bacteria</taxon>
        <taxon>Pseudomonadati</taxon>
        <taxon>Pseudomonadota</taxon>
        <taxon>Gammaproteobacteria</taxon>
        <taxon>Candidatus Kentrum</taxon>
    </lineage>
</organism>
<feature type="compositionally biased region" description="Basic and acidic residues" evidence="1">
    <location>
        <begin position="288"/>
        <end position="316"/>
    </location>
</feature>
<sequence>MITTPTIEHDASLHRAGYDRLRVGPGRYFQEAAKAALREGPLTTDSRTRAAIRARTGKPAPMGAGQFGFEIEDVHILFRPPPKRLTEEAWKASRHYREDISWEELSDPSPSGERMVTEPYAALVHDARKEEARRRDILRRGPGGFWGGATRLSGALTGALLDPVNLTMMFMPVVREARYARMMAGMGKPLARTTRGAAEGATFMALTEPLVLRAAELEQADYTALDSLQNIAFGAAFGGALRAGGGALLDAGRAIAPRLRGQHFRAAVQDVAEGRRMDADTDMIARTRPEGEIPRGEIPRGEIPRDRAPDTARNEIPEGETPRNGAPDTKRAEDPMARDAREEGDDLKREIMGRLDPEDARTLREADAFVERTTHYGEALRLAARCATGRMP</sequence>
<evidence type="ECO:0000313" key="2">
    <source>
        <dbReference type="EMBL" id="VFK58867.1"/>
    </source>
</evidence>
<dbReference type="AlphaFoldDB" id="A0A451ARD2"/>
<feature type="compositionally biased region" description="Basic and acidic residues" evidence="1">
    <location>
        <begin position="328"/>
        <end position="352"/>
    </location>
</feature>
<evidence type="ECO:0000256" key="1">
    <source>
        <dbReference type="SAM" id="MobiDB-lite"/>
    </source>
</evidence>
<reference evidence="3" key="1">
    <citation type="submission" date="2019-02" db="EMBL/GenBank/DDBJ databases">
        <authorList>
            <person name="Gruber-Vodicka R. H."/>
            <person name="Seah K. B. B."/>
        </authorList>
    </citation>
    <scope>NUCLEOTIDE SEQUENCE</scope>
    <source>
        <strain evidence="3">BECK_BY19</strain>
        <strain evidence="2">BECK_BY8</strain>
    </source>
</reference>
<gene>
    <name evidence="2" type="ORF">BECKUNK1418G_GA0071005_100530</name>
    <name evidence="3" type="ORF">BECKUNK1418H_GA0071006_100430</name>
</gene>